<feature type="region of interest" description="Disordered" evidence="1">
    <location>
        <begin position="46"/>
        <end position="68"/>
    </location>
</feature>
<accession>A0A0A5HQ54</accession>
<protein>
    <submittedName>
        <fullName evidence="2">Uncharacterized protein</fullName>
    </submittedName>
</protein>
<reference evidence="2 3" key="1">
    <citation type="submission" date="2014-10" db="EMBL/GenBank/DDBJ databases">
        <title>Genome sequencing of Vibrio sinaloensis T08.</title>
        <authorList>
            <person name="Chan K.-G."/>
            <person name="Mohamad N.I."/>
        </authorList>
    </citation>
    <scope>NUCLEOTIDE SEQUENCE [LARGE SCALE GENOMIC DNA]</scope>
    <source>
        <strain evidence="2 3">T08</strain>
    </source>
</reference>
<comment type="caution">
    <text evidence="2">The sequence shown here is derived from an EMBL/GenBank/DDBJ whole genome shotgun (WGS) entry which is preliminary data.</text>
</comment>
<dbReference type="EMBL" id="JRWP01000040">
    <property type="protein sequence ID" value="KGY07687.1"/>
    <property type="molecule type" value="Genomic_DNA"/>
</dbReference>
<dbReference type="Proteomes" id="UP000030451">
    <property type="component" value="Unassembled WGS sequence"/>
</dbReference>
<dbReference type="AlphaFoldDB" id="A0A0A5HQ54"/>
<organism evidence="2 3">
    <name type="scientific">Photobacterium sp. (strain ATCC 43367)</name>
    <dbReference type="NCBI Taxonomy" id="379097"/>
    <lineage>
        <taxon>Bacteria</taxon>
        <taxon>Pseudomonadati</taxon>
        <taxon>Pseudomonadota</taxon>
        <taxon>Gammaproteobacteria</taxon>
        <taxon>Vibrionales</taxon>
        <taxon>Vibrionaceae</taxon>
        <taxon>Vibrio</taxon>
        <taxon>Vibrio oreintalis group</taxon>
    </lineage>
</organism>
<evidence type="ECO:0000256" key="1">
    <source>
        <dbReference type="SAM" id="MobiDB-lite"/>
    </source>
</evidence>
<evidence type="ECO:0000313" key="2">
    <source>
        <dbReference type="EMBL" id="KGY07687.1"/>
    </source>
</evidence>
<proteinExistence type="predicted"/>
<gene>
    <name evidence="2" type="ORF">NM06_15790</name>
</gene>
<feature type="compositionally biased region" description="Polar residues" evidence="1">
    <location>
        <begin position="46"/>
        <end position="58"/>
    </location>
</feature>
<dbReference type="RefSeq" id="WP_038192032.1">
    <property type="nucleotide sequence ID" value="NZ_JRWP01000040.1"/>
</dbReference>
<sequence length="68" mass="7687">MTPEEFYSNFGIQHPELKNGESATHYAKNINFVKATKHAPINSTYSYASSHNNGNGTHRSTHPKLYSY</sequence>
<evidence type="ECO:0000313" key="3">
    <source>
        <dbReference type="Proteomes" id="UP000030451"/>
    </source>
</evidence>
<name>A0A0A5HQ54_PHOS4</name>